<evidence type="ECO:0000313" key="2">
    <source>
        <dbReference type="EMBL" id="SBT72361.1"/>
    </source>
</evidence>
<gene>
    <name evidence="2" type="primary">PowCR01_000020400</name>
    <name evidence="2" type="ORF">POWCR01_000020400</name>
</gene>
<dbReference type="EMBL" id="FLRJ01000047">
    <property type="protein sequence ID" value="SBT72361.1"/>
    <property type="molecule type" value="Genomic_DNA"/>
</dbReference>
<evidence type="ECO:0008006" key="4">
    <source>
        <dbReference type="Google" id="ProtNLM"/>
    </source>
</evidence>
<organism evidence="2 3">
    <name type="scientific">Plasmodium ovale</name>
    <name type="common">malaria parasite P. ovale</name>
    <dbReference type="NCBI Taxonomy" id="36330"/>
    <lineage>
        <taxon>Eukaryota</taxon>
        <taxon>Sar</taxon>
        <taxon>Alveolata</taxon>
        <taxon>Apicomplexa</taxon>
        <taxon>Aconoidasida</taxon>
        <taxon>Haemosporida</taxon>
        <taxon>Plasmodiidae</taxon>
        <taxon>Plasmodium</taxon>
        <taxon>Plasmodium (Plasmodium)</taxon>
    </lineage>
</organism>
<sequence>MLVLIQLYSSNFFHYDIQDISKDKLPSAKHYNELKQSMHYNEINDVIIMTKSASHSDSWITNFNTYSSNYLRKYPITSTNNNPNKRCRDMVFFLENIKKGVTQSQAFGGQNSMIIGNINNYLQSMLISEGYDPCPINSTDENKLYTENIKQLDDLCEDITYINQNLNEINNSSQCKDIRDHIQEESRSVKAKYNHSSEYNDILKYYRYESLQDIESAIENIKCKNPHDASSDGMPELPDKHTPILIVLPIFGIILLSFFLYKLTPLGPFLNTKILKKIKYWKITDDKDIDQILEYPSEIPQTNIHDKGYHMLYNTLGDS</sequence>
<keyword evidence="1" id="KW-0812">Transmembrane</keyword>
<keyword evidence="1" id="KW-1133">Transmembrane helix</keyword>
<dbReference type="VEuPathDB" id="PlasmoDB:PocGH01_00128100"/>
<feature type="transmembrane region" description="Helical" evidence="1">
    <location>
        <begin position="244"/>
        <end position="263"/>
    </location>
</feature>
<dbReference type="VEuPathDB" id="PlasmoDB:POWCR01_000020400"/>
<dbReference type="OrthoDB" id="388270at2759"/>
<evidence type="ECO:0000313" key="3">
    <source>
        <dbReference type="Proteomes" id="UP000243200"/>
    </source>
</evidence>
<accession>A0A1C3KFI0</accession>
<proteinExistence type="predicted"/>
<reference evidence="2 3" key="1">
    <citation type="submission" date="2016-06" db="EMBL/GenBank/DDBJ databases">
        <authorList>
            <consortium name="Pathogen Informatics"/>
        </authorList>
    </citation>
    <scope>NUCLEOTIDE SEQUENCE [LARGE SCALE GENOMIC DNA]</scope>
</reference>
<evidence type="ECO:0000256" key="1">
    <source>
        <dbReference type="SAM" id="Phobius"/>
    </source>
</evidence>
<dbReference type="AlphaFoldDB" id="A0A1C3KFI0"/>
<name>A0A1C3KFI0_PLAOA</name>
<keyword evidence="1" id="KW-0472">Membrane</keyword>
<dbReference type="Proteomes" id="UP000243200">
    <property type="component" value="Unassembled WGS sequence"/>
</dbReference>
<protein>
    <recommendedName>
        <fullName evidence="4">PIR protein</fullName>
    </recommendedName>
</protein>